<evidence type="ECO:0000313" key="3">
    <source>
        <dbReference type="Proteomes" id="UP001293593"/>
    </source>
</evidence>
<dbReference type="SUPFAM" id="SSF50386">
    <property type="entry name" value="STI-like"/>
    <property type="match status" value="1"/>
</dbReference>
<keyword evidence="1" id="KW-0732">Signal</keyword>
<organism evidence="2 3">
    <name type="scientific">Acacia crassicarpa</name>
    <name type="common">northern wattle</name>
    <dbReference type="NCBI Taxonomy" id="499986"/>
    <lineage>
        <taxon>Eukaryota</taxon>
        <taxon>Viridiplantae</taxon>
        <taxon>Streptophyta</taxon>
        <taxon>Embryophyta</taxon>
        <taxon>Tracheophyta</taxon>
        <taxon>Spermatophyta</taxon>
        <taxon>Magnoliopsida</taxon>
        <taxon>eudicotyledons</taxon>
        <taxon>Gunneridae</taxon>
        <taxon>Pentapetalae</taxon>
        <taxon>rosids</taxon>
        <taxon>fabids</taxon>
        <taxon>Fabales</taxon>
        <taxon>Fabaceae</taxon>
        <taxon>Caesalpinioideae</taxon>
        <taxon>mimosoid clade</taxon>
        <taxon>Acacieae</taxon>
        <taxon>Acacia</taxon>
    </lineage>
</organism>
<dbReference type="Proteomes" id="UP001293593">
    <property type="component" value="Unassembled WGS sequence"/>
</dbReference>
<dbReference type="SMART" id="SM00452">
    <property type="entry name" value="STI"/>
    <property type="match status" value="1"/>
</dbReference>
<dbReference type="PRINTS" id="PR00291">
    <property type="entry name" value="KUNITZINHBTR"/>
</dbReference>
<proteinExistence type="predicted"/>
<name>A0AAE1TD47_9FABA</name>
<dbReference type="GO" id="GO:0004866">
    <property type="term" value="F:endopeptidase inhibitor activity"/>
    <property type="evidence" value="ECO:0007669"/>
    <property type="project" value="InterPro"/>
</dbReference>
<dbReference type="AlphaFoldDB" id="A0AAE1TD47"/>
<evidence type="ECO:0000256" key="1">
    <source>
        <dbReference type="SAM" id="SignalP"/>
    </source>
</evidence>
<reference evidence="2" key="1">
    <citation type="submission" date="2023-10" db="EMBL/GenBank/DDBJ databases">
        <title>Chromosome-level genome of the transformable northern wattle, Acacia crassicarpa.</title>
        <authorList>
            <person name="Massaro I."/>
            <person name="Sinha N.R."/>
            <person name="Poethig S."/>
            <person name="Leichty A.R."/>
        </authorList>
    </citation>
    <scope>NUCLEOTIDE SEQUENCE</scope>
    <source>
        <strain evidence="2">Acra3RX</strain>
        <tissue evidence="2">Leaf</tissue>
    </source>
</reference>
<dbReference type="PANTHER" id="PTHR33107:SF5">
    <property type="entry name" value="KUNITZ TRYPSIN INHIBITOR 5"/>
    <property type="match status" value="1"/>
</dbReference>
<feature type="chain" id="PRO_5042164445" description="Miraculin" evidence="1">
    <location>
        <begin position="20"/>
        <end position="201"/>
    </location>
</feature>
<dbReference type="InterPro" id="IPR002160">
    <property type="entry name" value="Prot_inh_Kunz-lg"/>
</dbReference>
<sequence length="201" mass="21723">MKLITFAVLFVLAFTLAAADDATPDPVINTSGNKLRAGTKYIVLPDPQPPSGGGLSLASIRGKCPLDVVAVVGDPGLGVSFTPVDPKKGRIRVSTDLNVMISGNTDCPQSNVWKLDNYDNSTGQWFVTTGGVAGNPGRETVSDWFKIEKYEDGYKFVYCPTVCSTCKVQCKDIGIYVDSHGNRRLALSDTPYKIQFLCCLF</sequence>
<dbReference type="EMBL" id="JAWXYG010000002">
    <property type="protein sequence ID" value="KAK4280563.1"/>
    <property type="molecule type" value="Genomic_DNA"/>
</dbReference>
<dbReference type="InterPro" id="IPR011065">
    <property type="entry name" value="Kunitz_inhibitor_STI-like_sf"/>
</dbReference>
<evidence type="ECO:0000313" key="2">
    <source>
        <dbReference type="EMBL" id="KAK4280563.1"/>
    </source>
</evidence>
<dbReference type="Gene3D" id="2.80.10.50">
    <property type="match status" value="1"/>
</dbReference>
<feature type="signal peptide" evidence="1">
    <location>
        <begin position="1"/>
        <end position="19"/>
    </location>
</feature>
<gene>
    <name evidence="2" type="ORF">QN277_012176</name>
</gene>
<dbReference type="CDD" id="cd23375">
    <property type="entry name" value="beta-trefoil_STI_VvMLP-like"/>
    <property type="match status" value="1"/>
</dbReference>
<protein>
    <recommendedName>
        <fullName evidence="4">Miraculin</fullName>
    </recommendedName>
</protein>
<evidence type="ECO:0008006" key="4">
    <source>
        <dbReference type="Google" id="ProtNLM"/>
    </source>
</evidence>
<dbReference type="Pfam" id="PF00197">
    <property type="entry name" value="Kunitz_legume"/>
    <property type="match status" value="1"/>
</dbReference>
<keyword evidence="3" id="KW-1185">Reference proteome</keyword>
<comment type="caution">
    <text evidence="2">The sequence shown here is derived from an EMBL/GenBank/DDBJ whole genome shotgun (WGS) entry which is preliminary data.</text>
</comment>
<accession>A0AAE1TD47</accession>
<dbReference type="PANTHER" id="PTHR33107">
    <property type="entry name" value="KUNITZ TRYPSIN INHIBITOR 2"/>
    <property type="match status" value="1"/>
</dbReference>